<dbReference type="SMART" id="SM01361">
    <property type="entry name" value="A2M_recep"/>
    <property type="match status" value="1"/>
</dbReference>
<dbReference type="Pfam" id="PF07678">
    <property type="entry name" value="TED_complement"/>
    <property type="match status" value="1"/>
</dbReference>
<dbReference type="InterPro" id="IPR036595">
    <property type="entry name" value="A-macroglobulin_rcpt-bd_sf"/>
</dbReference>
<dbReference type="PANTHER" id="PTHR11412">
    <property type="entry name" value="MACROGLOBULIN / COMPLEMENT"/>
    <property type="match status" value="1"/>
</dbReference>
<dbReference type="SMART" id="SM01419">
    <property type="entry name" value="Thiol-ester_cl"/>
    <property type="match status" value="1"/>
</dbReference>
<feature type="domain" description="Alpha-2-macroglobulin bait region" evidence="8">
    <location>
        <begin position="411"/>
        <end position="546"/>
    </location>
</feature>
<dbReference type="Gene3D" id="2.60.40.690">
    <property type="entry name" value="Alpha-macroglobulin, receptor-binding domain"/>
    <property type="match status" value="1"/>
</dbReference>
<evidence type="ECO:0000256" key="1">
    <source>
        <dbReference type="ARBA" id="ARBA00010952"/>
    </source>
</evidence>
<evidence type="ECO:0000313" key="12">
    <source>
        <dbReference type="Proteomes" id="UP000030746"/>
    </source>
</evidence>
<dbReference type="GO" id="GO:0005615">
    <property type="term" value="C:extracellular space"/>
    <property type="evidence" value="ECO:0007669"/>
    <property type="project" value="InterPro"/>
</dbReference>
<dbReference type="HOGENOM" id="CLU_001634_0_1_1"/>
<dbReference type="InterPro" id="IPR011626">
    <property type="entry name" value="Alpha-macroglobulin_TED"/>
</dbReference>
<dbReference type="Pfam" id="PF07703">
    <property type="entry name" value="A2M_BRD"/>
    <property type="match status" value="1"/>
</dbReference>
<protein>
    <recommendedName>
        <fullName evidence="13">CD109 antigen</fullName>
    </recommendedName>
</protein>
<dbReference type="InterPro" id="IPR008930">
    <property type="entry name" value="Terpenoid_cyclase/PrenylTrfase"/>
</dbReference>
<evidence type="ECO:0000256" key="3">
    <source>
        <dbReference type="ARBA" id="ARBA00022729"/>
    </source>
</evidence>
<dbReference type="Gene3D" id="2.60.40.10">
    <property type="entry name" value="Immunoglobulins"/>
    <property type="match status" value="2"/>
</dbReference>
<dbReference type="InterPro" id="IPR019742">
    <property type="entry name" value="MacrogloblnA2_CS"/>
</dbReference>
<dbReference type="InterPro" id="IPR047565">
    <property type="entry name" value="Alpha-macroglob_thiol-ester_cl"/>
</dbReference>
<evidence type="ECO:0000259" key="10">
    <source>
        <dbReference type="SMART" id="SM01361"/>
    </source>
</evidence>
<dbReference type="GO" id="GO:0004867">
    <property type="term" value="F:serine-type endopeptidase inhibitor activity"/>
    <property type="evidence" value="ECO:0007669"/>
    <property type="project" value="UniProtKB-KW"/>
</dbReference>
<keyword evidence="6" id="KW-1015">Disulfide bond</keyword>
<comment type="similarity">
    <text evidence="1">Belongs to the protease inhibitor I39 (alpha-2-macroglobulin) family.</text>
</comment>
<evidence type="ECO:0000313" key="11">
    <source>
        <dbReference type="EMBL" id="ESO92217.1"/>
    </source>
</evidence>
<keyword evidence="3" id="KW-0732">Signal</keyword>
<dbReference type="Gene3D" id="2.60.40.1930">
    <property type="match status" value="2"/>
</dbReference>
<dbReference type="Pfam" id="PF01835">
    <property type="entry name" value="MG2"/>
    <property type="match status" value="1"/>
</dbReference>
<dbReference type="Gene3D" id="6.20.50.160">
    <property type="match status" value="1"/>
</dbReference>
<dbReference type="Gene3D" id="1.50.10.20">
    <property type="match status" value="1"/>
</dbReference>
<dbReference type="InterPro" id="IPR011625">
    <property type="entry name" value="A2M_N_BRD"/>
</dbReference>
<keyword evidence="2" id="KW-0646">Protease inhibitor</keyword>
<dbReference type="Pfam" id="PF17791">
    <property type="entry name" value="MG3"/>
    <property type="match status" value="1"/>
</dbReference>
<dbReference type="InterPro" id="IPR013783">
    <property type="entry name" value="Ig-like_fold"/>
</dbReference>
<dbReference type="InterPro" id="IPR009048">
    <property type="entry name" value="A-macroglobulin_rcpt-bd"/>
</dbReference>
<keyword evidence="5" id="KW-0882">Thioester bond</keyword>
<dbReference type="SMART" id="SM01360">
    <property type="entry name" value="A2M"/>
    <property type="match status" value="1"/>
</dbReference>
<dbReference type="SUPFAM" id="SSF81296">
    <property type="entry name" value="E set domains"/>
    <property type="match status" value="1"/>
</dbReference>
<dbReference type="InterPro" id="IPR041555">
    <property type="entry name" value="MG3"/>
</dbReference>
<dbReference type="InterPro" id="IPR014756">
    <property type="entry name" value="Ig_E-set"/>
</dbReference>
<dbReference type="PANTHER" id="PTHR11412:SF136">
    <property type="entry name" value="CD109 ANTIGEN"/>
    <property type="match status" value="1"/>
</dbReference>
<reference evidence="11 12" key="1">
    <citation type="journal article" date="2013" name="Nature">
        <title>Insights into bilaterian evolution from three spiralian genomes.</title>
        <authorList>
            <person name="Simakov O."/>
            <person name="Marletaz F."/>
            <person name="Cho S.J."/>
            <person name="Edsinger-Gonzales E."/>
            <person name="Havlak P."/>
            <person name="Hellsten U."/>
            <person name="Kuo D.H."/>
            <person name="Larsson T."/>
            <person name="Lv J."/>
            <person name="Arendt D."/>
            <person name="Savage R."/>
            <person name="Osoegawa K."/>
            <person name="de Jong P."/>
            <person name="Grimwood J."/>
            <person name="Chapman J.A."/>
            <person name="Shapiro H."/>
            <person name="Aerts A."/>
            <person name="Otillar R.P."/>
            <person name="Terry A.Y."/>
            <person name="Boore J.L."/>
            <person name="Grigoriev I.V."/>
            <person name="Lindberg D.R."/>
            <person name="Seaver E.C."/>
            <person name="Weisblat D.A."/>
            <person name="Putnam N.H."/>
            <person name="Rokhsar D.S."/>
        </authorList>
    </citation>
    <scope>NUCLEOTIDE SEQUENCE [LARGE SCALE GENOMIC DNA]</scope>
</reference>
<dbReference type="Pfam" id="PF00207">
    <property type="entry name" value="A2M"/>
    <property type="match status" value="1"/>
</dbReference>
<dbReference type="FunFam" id="2.60.40.1930:FF:000001">
    <property type="entry name" value="CD109 isoform 3"/>
    <property type="match status" value="1"/>
</dbReference>
<dbReference type="SUPFAM" id="SSF49410">
    <property type="entry name" value="Alpha-macroglobulin receptor domain"/>
    <property type="match status" value="1"/>
</dbReference>
<gene>
    <name evidence="11" type="ORF">LOTGIDRAFT_162872</name>
</gene>
<organism evidence="11 12">
    <name type="scientific">Lottia gigantea</name>
    <name type="common">Giant owl limpet</name>
    <dbReference type="NCBI Taxonomy" id="225164"/>
    <lineage>
        <taxon>Eukaryota</taxon>
        <taxon>Metazoa</taxon>
        <taxon>Spiralia</taxon>
        <taxon>Lophotrochozoa</taxon>
        <taxon>Mollusca</taxon>
        <taxon>Gastropoda</taxon>
        <taxon>Patellogastropoda</taxon>
        <taxon>Lottioidea</taxon>
        <taxon>Lottiidae</taxon>
        <taxon>Lottia</taxon>
    </lineage>
</organism>
<dbReference type="InterPro" id="IPR001599">
    <property type="entry name" value="Macroglobln_a2"/>
</dbReference>
<keyword evidence="12" id="KW-1185">Reference proteome</keyword>
<dbReference type="Gene3D" id="2.60.120.1540">
    <property type="match status" value="1"/>
</dbReference>
<dbReference type="Gene3D" id="2.60.40.1940">
    <property type="match status" value="1"/>
</dbReference>
<feature type="domain" description="Alpha-macroglobulin receptor-binding" evidence="10">
    <location>
        <begin position="1280"/>
        <end position="1363"/>
    </location>
</feature>
<dbReference type="InterPro" id="IPR050473">
    <property type="entry name" value="A2M/Complement_sys"/>
</dbReference>
<dbReference type="GeneID" id="20239162"/>
<evidence type="ECO:0000256" key="6">
    <source>
        <dbReference type="ARBA" id="ARBA00023157"/>
    </source>
</evidence>
<evidence type="ECO:0000256" key="4">
    <source>
        <dbReference type="ARBA" id="ARBA00022900"/>
    </source>
</evidence>
<sequence>MNGVLRPALLHIIEPMKSLWLESSTPGSLTLKLPSKTILTSQYVLKVPGKQGVVFENEKYLSVSRQKMTTLIQTDKAMYKGRQTVNFRVVTIYPNLKPFKGEVDVDITDDKGNRMKQWKGRSSSTGVILERLHLSEEPRTGTWFIKVRIPSLSGYSKQQSFLVQHYELPKFEVKVELPPFGLHSDTEIHGTVKATYTFGKPVEGHLDLRAYAGVIRDSCGMEAKSVQQVSKINGEEKFIFSVADIKKSRSYWNNLSNVQIVARVTEKVTGKTLNGTGEISIYQSKYKVDFLPITPSTFKPGLPYTAYVKVTTQDGVPVTAQTSRDKIEVYTCADFTRQDPDQNKYACHQFQGTYALPKQSLSPTPSGIAKVDIGEIPVNTTSIKMKAWFKEIQQQYTVSSAYSKSNNYIQISIKPSTNKIKVDQELEFSILTTEPVDRVHYMIKARGKVHSVESHNMLNPQSSTVKIPVTTSMSPSSHILVYYTRGTGEIVADGLTFSVDRLFNHEVSLKYNREKATPDDSIDLIVSGKPRAQVFVLAVDQSVLLLKSGNDLTQDKVKAEMEMFSDVPNAIKYPNWRYGYQSSASRFQQFFQEAGVTILSDLDEFRQTRRKYRPQQVHYGGEARGAPGMPGYSSAPLPIAGLAEPDRVRSVFPETWYWENKTVGADGTATFNAKAPDTITSWVASAFGVHNNLGLGVAAETASLLVEKPFFVSLNLPSSVKFGEVVAIQAIVFNYLDQAVPVTVSLTNSNDFYSVDILSNGDEQDSSEDKSVTVTVPSGSPTPIYFPIRPRIRGRIDIEVTARSFLAADAVRRQLLVRPEGIRREKNTNLIVKMSLKNDFEKSIDFNPPTDIVPDTMKIKLSATGDILGLTVDNLRNLIQLPTGCGEQNMMKFVPNIYIADYLYTTNQAEDNLVRRIKQYLELGYQKQLTYQRYDWAYGPFGESDPAGSIWLTSFVIRSFQQASEYIYIDDDKTASSISWVLDRQNLDGSFTEQGTIIDRHLQESTMGLTAYVLASLIEIRDNVQILYKPYNYYKNETIELFNNVTRNATRYLEKNIDSTTDVYELAIASYVLTRTGSPKAGPAFTRLEAMLVSRGDTKHLKVKKETKNQPKVTNNDVITSHDIIATSYLLMTYLESGDIQTSFSVMKFLLSQRNKNGGFKSSQDTVVALEALSKFAAATRPADFNMGIDIRTDTGEVLQFKVHSQNALVLQQKPLKGDVKNIKITGRGNGVGYLDISTVYHVTGDSTNTDFDISTVLLDDNINGFTLMTCCKVLNDEPTGMATAKVQIPAGFEPDISNINVVGVRKVEKSGNDVNIYYDQIGETSTCVSLQASRSSMVSSSQKCFVEVTDYYQPSKSSTVSYHPRKLKNSKVCDVCPDCNMNCM</sequence>
<keyword evidence="7" id="KW-0325">Glycoprotein</keyword>
<proteinExistence type="inferred from homology"/>
<dbReference type="SUPFAM" id="SSF48239">
    <property type="entry name" value="Terpenoid cyclases/Protein prenyltransferases"/>
    <property type="match status" value="1"/>
</dbReference>
<evidence type="ECO:0000256" key="2">
    <source>
        <dbReference type="ARBA" id="ARBA00022690"/>
    </source>
</evidence>
<dbReference type="STRING" id="225164.V4A659"/>
<evidence type="ECO:0000259" key="8">
    <source>
        <dbReference type="SMART" id="SM01359"/>
    </source>
</evidence>
<dbReference type="Proteomes" id="UP000030746">
    <property type="component" value="Unassembled WGS sequence"/>
</dbReference>
<evidence type="ECO:0000256" key="5">
    <source>
        <dbReference type="ARBA" id="ARBA00022966"/>
    </source>
</evidence>
<evidence type="ECO:0000259" key="9">
    <source>
        <dbReference type="SMART" id="SM01360"/>
    </source>
</evidence>
<dbReference type="Gene3D" id="2.20.130.20">
    <property type="match status" value="1"/>
</dbReference>
<dbReference type="OrthoDB" id="9998011at2759"/>
<dbReference type="SMART" id="SM01359">
    <property type="entry name" value="A2M_N_2"/>
    <property type="match status" value="1"/>
</dbReference>
<dbReference type="RefSeq" id="XP_009057138.1">
    <property type="nucleotide sequence ID" value="XM_009058890.1"/>
</dbReference>
<accession>V4A659</accession>
<dbReference type="Pfam" id="PF07677">
    <property type="entry name" value="A2M_recep"/>
    <property type="match status" value="1"/>
</dbReference>
<dbReference type="CTD" id="20239162"/>
<keyword evidence="4" id="KW-0722">Serine protease inhibitor</keyword>
<evidence type="ECO:0000256" key="7">
    <source>
        <dbReference type="ARBA" id="ARBA00023180"/>
    </source>
</evidence>
<dbReference type="PROSITE" id="PS00477">
    <property type="entry name" value="ALPHA_2_MACROGLOBULIN"/>
    <property type="match status" value="1"/>
</dbReference>
<dbReference type="OMA" id="NWIYIQS"/>
<evidence type="ECO:0008006" key="13">
    <source>
        <dbReference type="Google" id="ProtNLM"/>
    </source>
</evidence>
<name>V4A659_LOTGI</name>
<feature type="domain" description="Alpha-2-macroglobulin" evidence="9">
    <location>
        <begin position="655"/>
        <end position="746"/>
    </location>
</feature>
<dbReference type="EMBL" id="KB202124">
    <property type="protein sequence ID" value="ESO92217.1"/>
    <property type="molecule type" value="Genomic_DNA"/>
</dbReference>
<dbReference type="KEGG" id="lgi:LOTGIDRAFT_162872"/>
<dbReference type="InterPro" id="IPR002890">
    <property type="entry name" value="MG2"/>
</dbReference>